<accession>A0A6P1T431</accession>
<dbReference type="Gene3D" id="3.40.390.10">
    <property type="entry name" value="Collagenase (Catalytic Domain)"/>
    <property type="match status" value="1"/>
</dbReference>
<keyword evidence="2" id="KW-1185">Reference proteome</keyword>
<evidence type="ECO:0000313" key="1">
    <source>
        <dbReference type="EMBL" id="QHQ36256.1"/>
    </source>
</evidence>
<sequence>MPVLPEEFLIDDADPADDMPRFERATSNVNLSAAAASATRFPVAVAQPWRLRSLKHGAYFLQWQPKSSPFTRYNGTMRIERHGTATTASGDLYSHNAFTFTSWPSFRLVPNPDPSPSAGIPIFSRSRYKYYLRVTQILQWLTLSNSFTLQFERYAFDSTTNNWTNDGLHSAVMTFKSAPAGYPSGATYLEGTLMSPANVDLGTIRMGWVSDYLRKATIEIDRVSQSDYPAGNGAGETWSTVFDAVDWDVNVYQSDTNLTEPSGESWSDAEMHSAMLARRDSANLDSEWRYHLLCVRRLDSTSRGIMYDAYGGDSNNIPREGAGISSHWVIPSTSQWGTVQGMQFGDATGPYFRTAVHELGHALGLYHNTADNGFMNTTGTIAASPGTFPANIQWSFNAADAKRLRHMPDPWVRPGMIPFGSAYGSAPISDEDALDLNGPLGLRVEPLLDSVPIGAPVRVKVTLTNHSDSPIEVPDSLSLKSEHVSGRIVDPAATVRSFRSIMKCIEEHQHEVLKPGASISSDMTLLRGRDGALFPAPGLHKIIVDVSWEMNGMAVRVSGEDSVMVTHVEDEAHAVAAKAALTEPDLLLTLAIGGDHLEEGNRALDKAMDSPVLSPHFAVLKAKQVGRRFGKRKGNAAEAMKVLGDAPVISSSEARRIAELAKGADKAALKKSCSKALASTLKTAANGDRMVAALADSVG</sequence>
<dbReference type="GO" id="GO:0008237">
    <property type="term" value="F:metallopeptidase activity"/>
    <property type="evidence" value="ECO:0007669"/>
    <property type="project" value="InterPro"/>
</dbReference>
<name>A0A6P1T431_9RHOB</name>
<gene>
    <name evidence="1" type="ORF">GO499_14290</name>
</gene>
<dbReference type="EMBL" id="CP046620">
    <property type="protein sequence ID" value="QHQ36256.1"/>
    <property type="molecule type" value="Genomic_DNA"/>
</dbReference>
<dbReference type="KEGG" id="amaq:GO499_14290"/>
<dbReference type="Proteomes" id="UP000464495">
    <property type="component" value="Chromosome"/>
</dbReference>
<dbReference type="AlphaFoldDB" id="A0A6P1T431"/>
<proteinExistence type="predicted"/>
<reference evidence="1 2" key="1">
    <citation type="submission" date="2019-12" db="EMBL/GenBank/DDBJ databases">
        <title>Complete genome sequence of Algicella marina strain 9Alg 56(T) isolated from the red alga Tichocarpus crinitus.</title>
        <authorList>
            <person name="Kim S.-G."/>
            <person name="Nedashkovskaya O.I."/>
        </authorList>
    </citation>
    <scope>NUCLEOTIDE SEQUENCE [LARGE SCALE GENOMIC DNA]</scope>
    <source>
        <strain evidence="1 2">9Alg 56</strain>
    </source>
</reference>
<protein>
    <submittedName>
        <fullName evidence="1">Uncharacterized protein</fullName>
    </submittedName>
</protein>
<organism evidence="1 2">
    <name type="scientific">Algicella marina</name>
    <dbReference type="NCBI Taxonomy" id="2683284"/>
    <lineage>
        <taxon>Bacteria</taxon>
        <taxon>Pseudomonadati</taxon>
        <taxon>Pseudomonadota</taxon>
        <taxon>Alphaproteobacteria</taxon>
        <taxon>Rhodobacterales</taxon>
        <taxon>Paracoccaceae</taxon>
        <taxon>Algicella</taxon>
    </lineage>
</organism>
<evidence type="ECO:0000313" key="2">
    <source>
        <dbReference type="Proteomes" id="UP000464495"/>
    </source>
</evidence>
<dbReference type="SUPFAM" id="SSF55486">
    <property type="entry name" value="Metalloproteases ('zincins'), catalytic domain"/>
    <property type="match status" value="1"/>
</dbReference>
<dbReference type="InterPro" id="IPR024079">
    <property type="entry name" value="MetalloPept_cat_dom_sf"/>
</dbReference>